<protein>
    <submittedName>
        <fullName evidence="2">Diacylglycerol kinase family enzyme</fullName>
    </submittedName>
</protein>
<dbReference type="Proteomes" id="UP000186019">
    <property type="component" value="Unassembled WGS sequence"/>
</dbReference>
<keyword evidence="2" id="KW-0418">Kinase</keyword>
<dbReference type="Gene3D" id="2.60.200.40">
    <property type="match status" value="1"/>
</dbReference>
<reference evidence="2 3" key="1">
    <citation type="submission" date="2017-01" db="EMBL/GenBank/DDBJ databases">
        <authorList>
            <person name="Mah S.A."/>
            <person name="Swanson W.J."/>
            <person name="Moy G.W."/>
            <person name="Vacquier V.D."/>
        </authorList>
    </citation>
    <scope>NUCLEOTIDE SEQUENCE [LARGE SCALE GENOMIC DNA]</scope>
    <source>
        <strain evidence="2 3">DSM 29590</strain>
    </source>
</reference>
<dbReference type="STRING" id="573024.SAMN05216208_1783"/>
<accession>A0A1N7ELU7</accession>
<dbReference type="SUPFAM" id="SSF111331">
    <property type="entry name" value="NAD kinase/diacylglycerol kinase-like"/>
    <property type="match status" value="1"/>
</dbReference>
<dbReference type="InterPro" id="IPR017438">
    <property type="entry name" value="ATP-NAD_kinase_N"/>
</dbReference>
<dbReference type="OrthoDB" id="9815110at2"/>
<dbReference type="InterPro" id="IPR001206">
    <property type="entry name" value="Diacylglycerol_kinase_cat_dom"/>
</dbReference>
<dbReference type="InterPro" id="IPR050187">
    <property type="entry name" value="Lipid_Phosphate_FormReg"/>
</dbReference>
<gene>
    <name evidence="2" type="ORF">SAMN05421666_0352</name>
</gene>
<dbReference type="AlphaFoldDB" id="A0A1N7ELU7"/>
<proteinExistence type="predicted"/>
<organism evidence="2 3">
    <name type="scientific">Roseovarius nanhaiticus</name>
    <dbReference type="NCBI Taxonomy" id="573024"/>
    <lineage>
        <taxon>Bacteria</taxon>
        <taxon>Pseudomonadati</taxon>
        <taxon>Pseudomonadota</taxon>
        <taxon>Alphaproteobacteria</taxon>
        <taxon>Rhodobacterales</taxon>
        <taxon>Roseobacteraceae</taxon>
        <taxon>Roseovarius</taxon>
    </lineage>
</organism>
<dbReference type="InterPro" id="IPR016064">
    <property type="entry name" value="NAD/diacylglycerol_kinase_sf"/>
</dbReference>
<dbReference type="PANTHER" id="PTHR12358:SF54">
    <property type="entry name" value="SPHINGOSINE KINASE RELATED PROTEIN"/>
    <property type="match status" value="1"/>
</dbReference>
<name>A0A1N7ELU7_9RHOB</name>
<dbReference type="Pfam" id="PF00781">
    <property type="entry name" value="DAGK_cat"/>
    <property type="match status" value="1"/>
</dbReference>
<dbReference type="GO" id="GO:0005524">
    <property type="term" value="F:ATP binding"/>
    <property type="evidence" value="ECO:0007669"/>
    <property type="project" value="UniProtKB-KW"/>
</dbReference>
<dbReference type="Gene3D" id="3.40.50.10330">
    <property type="entry name" value="Probable inorganic polyphosphate/atp-NAD kinase, domain 1"/>
    <property type="match status" value="1"/>
</dbReference>
<sequence length="312" mass="33637">MTAEDTHPSPPRICVLMNAGSGKRDATRARTRIEAAFAEAGIAAEIRKLGKGNQIQRAAREAIKDGFEIIVAAGGDGTIAGIAGVLQGSGVTMGIIPLGTFNYFARSLDIPEDAAEAAKLITGGAPRGVRIGSINGRTFLNNASLGAYPAILRTREETYRKWGRSRIAAYWSVLVTLATLRKPLRLTIETDGHSSTHRTPLAFAVNNAFQLRQMGLEGEEHIAQGHLALFVAPDTGRWGMIKNALALAVGRAQRDVQFQLIAGRRMTIEAKRSPRDVACDGERARMRAPYTLEAIEGELTVIVPEARQDGTR</sequence>
<dbReference type="PANTHER" id="PTHR12358">
    <property type="entry name" value="SPHINGOSINE KINASE"/>
    <property type="match status" value="1"/>
</dbReference>
<evidence type="ECO:0000259" key="1">
    <source>
        <dbReference type="PROSITE" id="PS50146"/>
    </source>
</evidence>
<feature type="domain" description="DAGKc" evidence="1">
    <location>
        <begin position="8"/>
        <end position="138"/>
    </location>
</feature>
<keyword evidence="2" id="KW-0808">Transferase</keyword>
<dbReference type="GO" id="GO:0016301">
    <property type="term" value="F:kinase activity"/>
    <property type="evidence" value="ECO:0007669"/>
    <property type="project" value="UniProtKB-KW"/>
</dbReference>
<dbReference type="EMBL" id="FTNV01000001">
    <property type="protein sequence ID" value="SIR89061.1"/>
    <property type="molecule type" value="Genomic_DNA"/>
</dbReference>
<evidence type="ECO:0000313" key="3">
    <source>
        <dbReference type="Proteomes" id="UP000186019"/>
    </source>
</evidence>
<dbReference type="SMART" id="SM00046">
    <property type="entry name" value="DAGKc"/>
    <property type="match status" value="1"/>
</dbReference>
<dbReference type="RefSeq" id="WP_076533281.1">
    <property type="nucleotide sequence ID" value="NZ_FOAC01000001.1"/>
</dbReference>
<keyword evidence="3" id="KW-1185">Reference proteome</keyword>
<dbReference type="PROSITE" id="PS50146">
    <property type="entry name" value="DAGK"/>
    <property type="match status" value="1"/>
</dbReference>
<evidence type="ECO:0000313" key="2">
    <source>
        <dbReference type="EMBL" id="SIR89061.1"/>
    </source>
</evidence>